<dbReference type="NCBIfam" id="TIGR02574">
    <property type="entry name" value="stabl_TIGR02574"/>
    <property type="match status" value="1"/>
</dbReference>
<evidence type="ECO:0000313" key="1">
    <source>
        <dbReference type="EMBL" id="MDU0352725.1"/>
    </source>
</evidence>
<keyword evidence="2" id="KW-1185">Reference proteome</keyword>
<comment type="caution">
    <text evidence="1">The sequence shown here is derived from an EMBL/GenBank/DDBJ whole genome shotgun (WGS) entry which is preliminary data.</text>
</comment>
<sequence>MLGGREFCWIQFRSFQCYDLGSTGDLNMAHLQKGIVDDALALPTNERIALVERLLESLDAPNNEVNAIWSKEGDQRVQAYENNQIGSKPVSEVLQKYK</sequence>
<reference evidence="1 2" key="1">
    <citation type="submission" date="2023-10" db="EMBL/GenBank/DDBJ databases">
        <title>Glaciecola aquimarina strain GGW-M5 nov., isolated from a coastal seawater.</title>
        <authorList>
            <person name="Bayburt H."/>
            <person name="Kim J.M."/>
            <person name="Choi B.J."/>
            <person name="Jeon C.O."/>
        </authorList>
    </citation>
    <scope>NUCLEOTIDE SEQUENCE [LARGE SCALE GENOMIC DNA]</scope>
    <source>
        <strain evidence="1 2">KCTC 32108</strain>
    </source>
</reference>
<organism evidence="1 2">
    <name type="scientific">Paraglaciecola aquimarina</name>
    <dbReference type="NCBI Taxonomy" id="1235557"/>
    <lineage>
        <taxon>Bacteria</taxon>
        <taxon>Pseudomonadati</taxon>
        <taxon>Pseudomonadota</taxon>
        <taxon>Gammaproteobacteria</taxon>
        <taxon>Alteromonadales</taxon>
        <taxon>Alteromonadaceae</taxon>
        <taxon>Paraglaciecola</taxon>
    </lineage>
</organism>
<dbReference type="Pfam" id="PF09720">
    <property type="entry name" value="Unstab_antitox"/>
    <property type="match status" value="1"/>
</dbReference>
<name>A0ABU3SRW1_9ALTE</name>
<dbReference type="Proteomes" id="UP001247805">
    <property type="component" value="Unassembled WGS sequence"/>
</dbReference>
<proteinExistence type="predicted"/>
<protein>
    <submittedName>
        <fullName evidence="1">Addiction module protein</fullName>
    </submittedName>
</protein>
<dbReference type="RefSeq" id="WP_316024436.1">
    <property type="nucleotide sequence ID" value="NZ_JAWDIO010000002.1"/>
</dbReference>
<gene>
    <name evidence="1" type="ORF">RS130_01255</name>
</gene>
<dbReference type="InterPro" id="IPR013406">
    <property type="entry name" value="CHP02574_addiction_mod"/>
</dbReference>
<dbReference type="EMBL" id="JAWDIO010000002">
    <property type="protein sequence ID" value="MDU0352725.1"/>
    <property type="molecule type" value="Genomic_DNA"/>
</dbReference>
<accession>A0ABU3SRW1</accession>
<evidence type="ECO:0000313" key="2">
    <source>
        <dbReference type="Proteomes" id="UP001247805"/>
    </source>
</evidence>